<evidence type="ECO:0000256" key="1">
    <source>
        <dbReference type="ARBA" id="ARBA00004496"/>
    </source>
</evidence>
<evidence type="ECO:0000256" key="3">
    <source>
        <dbReference type="ARBA" id="ARBA00022490"/>
    </source>
</evidence>
<feature type="domain" description="VWFA" evidence="13">
    <location>
        <begin position="48"/>
        <end position="228"/>
    </location>
</feature>
<sequence>MTGAQLAVNMRLWIVKLITVSLSINLLVAQDLEEVEDIQAGCRTAVNDLVFIVDGSWSVGYTDFNTTKNWLVNVTSGFDVGPSYTQVAVVQYSDTPRLDISLGEHTSIQELIPALRAIKYMGGNTQTGHAIQFATEKVFPSSQRSNVAKRNRNRIAVVVTDGKSQDVVINFAETARSQNIIIFAVGVGSEITKSELVAIANKPSSAYALYAEDYTTIERIKEAMQQKICEESVCPTRIPVASRDEKGFELLVGMKIHKKGRKTAGSLLSENAYLLTPDVDVTENTRDIFPEGLPPSYVFVATIRLRSLASAEKFDLWRILSKAGVVQAAVSLDRPGSSVVVTAPRTNSASQTLRFQSPKLQKLFDEEWHQLKILVREKNISVYLDDVFIQMGTLEESLPIFINGKTQVGKLVASDASITIEIQKLRLYCDPHQSERETACEIYSVDDKRCPLERVLPASNCQCPDGQPGMPGVAGPSGIKGRQGDPGPSGPDGKPGFPGASGVPGIPGTPGEKGPRGPVGMKGEPGVQGLKGEPGLPGLQGVAGAKGPEGPSGQEGRVGIPGKKGSKGDRGAQGFHGHQGPPGEPGSPGRDGIPGLNGLKGESGQPGQPGADGASGLPGFRGPPGPSGSQGMKGERGNPGQKGSSGSSGPKGDNGAMGFTGAEGPQGPKGVAGDAGLPGSPGLPGQKGSKGEPGIAGQPGLMGAHGPEGHKGAQGDDGMKGAQGERGEVGVPGSPGLRGEAGVKGAKGEKGDSGDTGEPGAEGKKGETGFTGPPGPRGFVGGEGPQGRPGLPGFPGKPGKSLTEDHIIKLCTNILQNQLPSFLQNLKADCQTCEGKQGLPGTPGLQGRTGDRGLPGYPGRPGRQGYPGLQGIQGAQGLTGEKGLKGDRGVKGERQIGPPGPPGPTGSQGPPGHNGEGLPGPPGNPGMDGTPGTHGKRGLPGINGVCDLSSCYTAYNMREDPFRKGPNLN</sequence>
<accession>A0AAV7VGV8</accession>
<keyword evidence="7" id="KW-0677">Repeat</keyword>
<feature type="region of interest" description="Disordered" evidence="11">
    <location>
        <begin position="837"/>
        <end position="938"/>
    </location>
</feature>
<dbReference type="EMBL" id="JANPWB010000003">
    <property type="protein sequence ID" value="KAJ1200542.1"/>
    <property type="molecule type" value="Genomic_DNA"/>
</dbReference>
<dbReference type="FunFam" id="3.40.50.410:FF:000041">
    <property type="entry name" value="Collagen alpha-1(XXI) chain isoform X1"/>
    <property type="match status" value="1"/>
</dbReference>
<evidence type="ECO:0000256" key="6">
    <source>
        <dbReference type="ARBA" id="ARBA00022729"/>
    </source>
</evidence>
<feature type="compositionally biased region" description="Basic and acidic residues" evidence="11">
    <location>
        <begin position="882"/>
        <end position="894"/>
    </location>
</feature>
<feature type="compositionally biased region" description="Low complexity" evidence="11">
    <location>
        <begin position="854"/>
        <end position="870"/>
    </location>
</feature>
<dbReference type="InterPro" id="IPR008160">
    <property type="entry name" value="Collagen"/>
</dbReference>
<dbReference type="InterPro" id="IPR013320">
    <property type="entry name" value="ConA-like_dom_sf"/>
</dbReference>
<dbReference type="PANTHER" id="PTHR24023:SF1082">
    <property type="entry name" value="COLLAGEN TRIPLE HELIX REPEAT"/>
    <property type="match status" value="1"/>
</dbReference>
<dbReference type="FunFam" id="2.60.120.200:FF:000068">
    <property type="entry name" value="collagen alpha-1(XXI) chain isoform X1"/>
    <property type="match status" value="1"/>
</dbReference>
<dbReference type="PRINTS" id="PR00453">
    <property type="entry name" value="VWFADOMAIN"/>
</dbReference>
<keyword evidence="5" id="KW-0272">Extracellular matrix</keyword>
<protein>
    <recommendedName>
        <fullName evidence="10">Collagen alpha-1(XXI) chain</fullName>
    </recommendedName>
</protein>
<evidence type="ECO:0000256" key="2">
    <source>
        <dbReference type="ARBA" id="ARBA00004498"/>
    </source>
</evidence>
<evidence type="ECO:0000256" key="7">
    <source>
        <dbReference type="ARBA" id="ARBA00022737"/>
    </source>
</evidence>
<comment type="subcellular location">
    <subcellularLocation>
        <location evidence="1">Cytoplasm</location>
    </subcellularLocation>
    <subcellularLocation>
        <location evidence="2">Secreted</location>
        <location evidence="2">Extracellular space</location>
        <location evidence="2">Extracellular matrix</location>
    </subcellularLocation>
</comment>
<evidence type="ECO:0000256" key="8">
    <source>
        <dbReference type="ARBA" id="ARBA00023119"/>
    </source>
</evidence>
<dbReference type="GO" id="GO:0005737">
    <property type="term" value="C:cytoplasm"/>
    <property type="evidence" value="ECO:0007669"/>
    <property type="project" value="UniProtKB-SubCell"/>
</dbReference>
<reference evidence="14" key="1">
    <citation type="journal article" date="2022" name="bioRxiv">
        <title>Sequencing and chromosome-scale assembly of the giantPleurodeles waltlgenome.</title>
        <authorList>
            <person name="Brown T."/>
            <person name="Elewa A."/>
            <person name="Iarovenko S."/>
            <person name="Subramanian E."/>
            <person name="Araus A.J."/>
            <person name="Petzold A."/>
            <person name="Susuki M."/>
            <person name="Suzuki K.-i.T."/>
            <person name="Hayashi T."/>
            <person name="Toyoda A."/>
            <person name="Oliveira C."/>
            <person name="Osipova E."/>
            <person name="Leigh N.D."/>
            <person name="Simon A."/>
            <person name="Yun M.H."/>
        </authorList>
    </citation>
    <scope>NUCLEOTIDE SEQUENCE</scope>
    <source>
        <strain evidence="14">20211129_DDA</strain>
        <tissue evidence="14">Liver</tissue>
    </source>
</reference>
<evidence type="ECO:0000256" key="5">
    <source>
        <dbReference type="ARBA" id="ARBA00022530"/>
    </source>
</evidence>
<evidence type="ECO:0000256" key="4">
    <source>
        <dbReference type="ARBA" id="ARBA00022525"/>
    </source>
</evidence>
<dbReference type="Gene3D" id="3.40.50.410">
    <property type="entry name" value="von Willebrand factor, type A domain"/>
    <property type="match status" value="1"/>
</dbReference>
<evidence type="ECO:0000256" key="10">
    <source>
        <dbReference type="ARBA" id="ARBA00074870"/>
    </source>
</evidence>
<keyword evidence="3" id="KW-0963">Cytoplasm</keyword>
<dbReference type="InterPro" id="IPR048287">
    <property type="entry name" value="TSPN-like_N"/>
</dbReference>
<dbReference type="Proteomes" id="UP001066276">
    <property type="component" value="Chromosome 2_1"/>
</dbReference>
<keyword evidence="6 12" id="KW-0732">Signal</keyword>
<keyword evidence="4" id="KW-0964">Secreted</keyword>
<dbReference type="GO" id="GO:0031012">
    <property type="term" value="C:extracellular matrix"/>
    <property type="evidence" value="ECO:0007669"/>
    <property type="project" value="TreeGrafter"/>
</dbReference>
<feature type="compositionally biased region" description="Low complexity" evidence="11">
    <location>
        <begin position="627"/>
        <end position="654"/>
    </location>
</feature>
<dbReference type="SUPFAM" id="SSF49899">
    <property type="entry name" value="Concanavalin A-like lectins/glucanases"/>
    <property type="match status" value="1"/>
</dbReference>
<evidence type="ECO:0000256" key="9">
    <source>
        <dbReference type="ARBA" id="ARBA00049648"/>
    </source>
</evidence>
<feature type="compositionally biased region" description="Basic and acidic residues" evidence="11">
    <location>
        <begin position="707"/>
        <end position="728"/>
    </location>
</feature>
<name>A0AAV7VGV8_PLEWA</name>
<dbReference type="InterPro" id="IPR036465">
    <property type="entry name" value="vWFA_dom_sf"/>
</dbReference>
<feature type="chain" id="PRO_5043731423" description="Collagen alpha-1(XXI) chain" evidence="12">
    <location>
        <begin position="30"/>
        <end position="969"/>
    </location>
</feature>
<dbReference type="Pfam" id="PF00092">
    <property type="entry name" value="VWA"/>
    <property type="match status" value="1"/>
</dbReference>
<dbReference type="SMART" id="SM00210">
    <property type="entry name" value="TSPN"/>
    <property type="match status" value="1"/>
</dbReference>
<dbReference type="PANTHER" id="PTHR24023">
    <property type="entry name" value="COLLAGEN ALPHA"/>
    <property type="match status" value="1"/>
</dbReference>
<keyword evidence="15" id="KW-1185">Reference proteome</keyword>
<evidence type="ECO:0000313" key="14">
    <source>
        <dbReference type="EMBL" id="KAJ1200542.1"/>
    </source>
</evidence>
<dbReference type="InterPro" id="IPR050149">
    <property type="entry name" value="Collagen_superfamily"/>
</dbReference>
<comment type="similarity">
    <text evidence="9">Belongs to the fibril-associated collagens with interrupted helices (FACIT) family.</text>
</comment>
<dbReference type="AlphaFoldDB" id="A0AAV7VGV8"/>
<dbReference type="PROSITE" id="PS50234">
    <property type="entry name" value="VWFA"/>
    <property type="match status" value="1"/>
</dbReference>
<gene>
    <name evidence="14" type="ORF">NDU88_004365</name>
</gene>
<proteinExistence type="inferred from homology"/>
<dbReference type="GO" id="GO:0005581">
    <property type="term" value="C:collagen trimer"/>
    <property type="evidence" value="ECO:0007669"/>
    <property type="project" value="UniProtKB-KW"/>
</dbReference>
<dbReference type="SMART" id="SM00327">
    <property type="entry name" value="VWA"/>
    <property type="match status" value="1"/>
</dbReference>
<dbReference type="Pfam" id="PF01391">
    <property type="entry name" value="Collagen"/>
    <property type="match status" value="4"/>
</dbReference>
<comment type="caution">
    <text evidence="14">The sequence shown here is derived from an EMBL/GenBank/DDBJ whole genome shotgun (WGS) entry which is preliminary data.</text>
</comment>
<evidence type="ECO:0000256" key="12">
    <source>
        <dbReference type="SAM" id="SignalP"/>
    </source>
</evidence>
<organism evidence="14 15">
    <name type="scientific">Pleurodeles waltl</name>
    <name type="common">Iberian ribbed newt</name>
    <dbReference type="NCBI Taxonomy" id="8319"/>
    <lineage>
        <taxon>Eukaryota</taxon>
        <taxon>Metazoa</taxon>
        <taxon>Chordata</taxon>
        <taxon>Craniata</taxon>
        <taxon>Vertebrata</taxon>
        <taxon>Euteleostomi</taxon>
        <taxon>Amphibia</taxon>
        <taxon>Batrachia</taxon>
        <taxon>Caudata</taxon>
        <taxon>Salamandroidea</taxon>
        <taxon>Salamandridae</taxon>
        <taxon>Pleurodelinae</taxon>
        <taxon>Pleurodeles</taxon>
    </lineage>
</organism>
<feature type="region of interest" description="Disordered" evidence="11">
    <location>
        <begin position="459"/>
        <end position="800"/>
    </location>
</feature>
<keyword evidence="8" id="KW-0176">Collagen</keyword>
<evidence type="ECO:0000256" key="11">
    <source>
        <dbReference type="SAM" id="MobiDB-lite"/>
    </source>
</evidence>
<feature type="signal peptide" evidence="12">
    <location>
        <begin position="1"/>
        <end position="29"/>
    </location>
</feature>
<feature type="compositionally biased region" description="Gly residues" evidence="11">
    <location>
        <begin position="778"/>
        <end position="787"/>
    </location>
</feature>
<dbReference type="GO" id="GO:0005615">
    <property type="term" value="C:extracellular space"/>
    <property type="evidence" value="ECO:0007669"/>
    <property type="project" value="TreeGrafter"/>
</dbReference>
<evidence type="ECO:0000313" key="15">
    <source>
        <dbReference type="Proteomes" id="UP001066276"/>
    </source>
</evidence>
<dbReference type="Gene3D" id="2.60.120.200">
    <property type="match status" value="1"/>
</dbReference>
<dbReference type="SUPFAM" id="SSF53300">
    <property type="entry name" value="vWA-like"/>
    <property type="match status" value="1"/>
</dbReference>
<dbReference type="InterPro" id="IPR002035">
    <property type="entry name" value="VWF_A"/>
</dbReference>
<evidence type="ECO:0000259" key="13">
    <source>
        <dbReference type="PROSITE" id="PS50234"/>
    </source>
</evidence>